<evidence type="ECO:0000256" key="5">
    <source>
        <dbReference type="SAM" id="Coils"/>
    </source>
</evidence>
<dbReference type="PANTHER" id="PTHR24200">
    <property type="entry name" value="TOUCAN, ISOFORM A"/>
    <property type="match status" value="1"/>
</dbReference>
<dbReference type="InterPro" id="IPR051293">
    <property type="entry name" value="MTUS1/CCDC69"/>
</dbReference>
<evidence type="ECO:0000256" key="1">
    <source>
        <dbReference type="ARBA" id="ARBA00004123"/>
    </source>
</evidence>
<dbReference type="KEGG" id="plai:106935604"/>
<comment type="subcellular location">
    <subcellularLocation>
        <location evidence="1">Nucleus</location>
    </subcellularLocation>
</comment>
<reference evidence="7" key="1">
    <citation type="submission" date="2025-08" db="UniProtKB">
        <authorList>
            <consortium name="Ensembl"/>
        </authorList>
    </citation>
    <scope>IDENTIFICATION</scope>
</reference>
<dbReference type="AlphaFoldDB" id="A0A3B3UBZ2"/>
<organism evidence="7 8">
    <name type="scientific">Poecilia latipinna</name>
    <name type="common">sailfin molly</name>
    <dbReference type="NCBI Taxonomy" id="48699"/>
    <lineage>
        <taxon>Eukaryota</taxon>
        <taxon>Metazoa</taxon>
        <taxon>Chordata</taxon>
        <taxon>Craniata</taxon>
        <taxon>Vertebrata</taxon>
        <taxon>Euteleostomi</taxon>
        <taxon>Actinopterygii</taxon>
        <taxon>Neopterygii</taxon>
        <taxon>Teleostei</taxon>
        <taxon>Neoteleostei</taxon>
        <taxon>Acanthomorphata</taxon>
        <taxon>Ovalentaria</taxon>
        <taxon>Atherinomorphae</taxon>
        <taxon>Cyprinodontiformes</taxon>
        <taxon>Poeciliidae</taxon>
        <taxon>Poeciliinae</taxon>
        <taxon>Poecilia</taxon>
    </lineage>
</organism>
<feature type="region of interest" description="Disordered" evidence="6">
    <location>
        <begin position="797"/>
        <end position="818"/>
    </location>
</feature>
<evidence type="ECO:0000256" key="2">
    <source>
        <dbReference type="ARBA" id="ARBA00007585"/>
    </source>
</evidence>
<name>A0A3B3UBZ2_9TELE</name>
<protein>
    <submittedName>
        <fullName evidence="7">Microtubule-associated tumor suppressor 1 homolog</fullName>
    </submittedName>
</protein>
<feature type="compositionally biased region" description="Acidic residues" evidence="6">
    <location>
        <begin position="136"/>
        <end position="148"/>
    </location>
</feature>
<sequence length="1026" mass="110572">MSSMKLPLCRQGDHNGNAFPVSSSSSSSSSPESLRSLSGLTSDRTESPLEYDLLAVTMTTAMIPAQLEEVVLSRWAPEEEDEEEDEEGRFQTDASASLYLDAISAGFQQDTWSPHLDSYQGNGSSSAADSDTTEIPADEEDEDEEDEALFVSVSSDMCVTLSQVSPAGAGAGLDLQDEGSDPVRAAELPRGYLDDLHGPAASQNLSRTSQTSSDPVGGTAPPQEVHLPQTGPSGAARISSQETKGTQNPCPSRMPAQNRPEPCRRAEVVGSRRLTPGLRGPPGPVKVARLLRPSRGKGASTRADHQEAAALLSAPPEKKKAAESRAASSSSVGFDPVREAATQTAQEKLRTPIKRAASRPPGRSGRPDRGPGPDSAGAEADGPAARNQNQGIPKPRASGVAHIPTASIPKPSSNQQSAPGSAWRPPAPAASKLPVKGVPAGLSSSSLGSSENNVASSKALSPAGSKPDEPPSRGSSSTSTPSDGSSCSAPKPPAAAMRGRAPSLQARATTGLKSPTGTNQNSIRTPGSQPVAKAAPSGSAKPPLQRNGSTRLSRLNSTVDKNKPATRPASGGSQITTGNQQNQQNLPAEPAPDVLNANSPGIPALPVPTPDGSSSTSGSAAPSGPGLKARTGSRSSPKHGPRPQHASRPGAAPAKPNQNKEQVERKNQAIVQLRRLLVQGNRKVEALAAVIQHLFSEREETLKKKKDLLSELEKLRADLAASAQHCQSLQAEREEVRSNLEEALRRAEEQHQEELVHLENRLKSFYQAEWDKVHQLYQEEADKCRLLMEQQVEELRSRQEVERRKQEESHSQKMEAVKQEYNTSIQELRRVQVTELEDLQKTLKETETSLAEKISLLSAENEDLSEKLRAEEERRQRVLSDKSLKDSHTLYLEQELDSLKVVLEIKNQQLHQKEKKLMEMDKLVETNVRLEECLKKVQQENEDYKARMDKHAALSKQLSTEQAILQQTLQKESKVNKRLSMENEELLWKLHNGDLLSSPRRLTPPSPCGSPRDSAHFPTAAPVSPR</sequence>
<evidence type="ECO:0000313" key="7">
    <source>
        <dbReference type="Ensembl" id="ENSPLAP00000010306.1"/>
    </source>
</evidence>
<feature type="region of interest" description="Disordered" evidence="6">
    <location>
        <begin position="1"/>
        <end position="47"/>
    </location>
</feature>
<dbReference type="GO" id="GO:0005737">
    <property type="term" value="C:cytoplasm"/>
    <property type="evidence" value="ECO:0007669"/>
    <property type="project" value="TreeGrafter"/>
</dbReference>
<dbReference type="STRING" id="48699.ENSPLAP00000010306"/>
<feature type="compositionally biased region" description="Polar residues" evidence="6">
    <location>
        <begin position="119"/>
        <end position="130"/>
    </location>
</feature>
<feature type="compositionally biased region" description="Low complexity" evidence="6">
    <location>
        <begin position="610"/>
        <end position="626"/>
    </location>
</feature>
<accession>A0A3B3UBZ2</accession>
<feature type="compositionally biased region" description="Acidic residues" evidence="6">
    <location>
        <begin position="78"/>
        <end position="87"/>
    </location>
</feature>
<proteinExistence type="inferred from homology"/>
<dbReference type="GeneID" id="106935604"/>
<feature type="compositionally biased region" description="Polar residues" evidence="6">
    <location>
        <begin position="506"/>
        <end position="528"/>
    </location>
</feature>
<evidence type="ECO:0000256" key="6">
    <source>
        <dbReference type="SAM" id="MobiDB-lite"/>
    </source>
</evidence>
<dbReference type="RefSeq" id="XP_014871636.1">
    <property type="nucleotide sequence ID" value="XM_015016150.1"/>
</dbReference>
<dbReference type="Proteomes" id="UP000261500">
    <property type="component" value="Unplaced"/>
</dbReference>
<evidence type="ECO:0000313" key="8">
    <source>
        <dbReference type="Proteomes" id="UP000261500"/>
    </source>
</evidence>
<dbReference type="GeneTree" id="ENSGT00950000183026"/>
<feature type="region of interest" description="Disordered" evidence="6">
    <location>
        <begin position="993"/>
        <end position="1026"/>
    </location>
</feature>
<feature type="coiled-coil region" evidence="5">
    <location>
        <begin position="698"/>
        <end position="768"/>
    </location>
</feature>
<feature type="region of interest" description="Disordered" evidence="6">
    <location>
        <begin position="111"/>
        <end position="152"/>
    </location>
</feature>
<keyword evidence="4" id="KW-0539">Nucleus</keyword>
<feature type="region of interest" description="Disordered" evidence="6">
    <location>
        <begin position="73"/>
        <end position="95"/>
    </location>
</feature>
<dbReference type="GO" id="GO:0005634">
    <property type="term" value="C:nucleus"/>
    <property type="evidence" value="ECO:0007669"/>
    <property type="project" value="UniProtKB-SubCell"/>
</dbReference>
<keyword evidence="8" id="KW-1185">Reference proteome</keyword>
<reference evidence="7" key="2">
    <citation type="submission" date="2025-09" db="UniProtKB">
        <authorList>
            <consortium name="Ensembl"/>
        </authorList>
    </citation>
    <scope>IDENTIFICATION</scope>
</reference>
<feature type="compositionally biased region" description="Low complexity" evidence="6">
    <location>
        <begin position="22"/>
        <end position="38"/>
    </location>
</feature>
<feature type="compositionally biased region" description="Polar residues" evidence="6">
    <location>
        <begin position="201"/>
        <end position="214"/>
    </location>
</feature>
<feature type="coiled-coil region" evidence="5">
    <location>
        <begin position="836"/>
        <end position="954"/>
    </location>
</feature>
<dbReference type="GO" id="GO:0008017">
    <property type="term" value="F:microtubule binding"/>
    <property type="evidence" value="ECO:0007669"/>
    <property type="project" value="TreeGrafter"/>
</dbReference>
<dbReference type="PANTHER" id="PTHR24200:SF7">
    <property type="entry name" value="MICROTUBULE-ASSOCIATED TUMOR SUPPRESSOR 1"/>
    <property type="match status" value="1"/>
</dbReference>
<feature type="compositionally biased region" description="Low complexity" evidence="6">
    <location>
        <begin position="530"/>
        <end position="543"/>
    </location>
</feature>
<keyword evidence="3 5" id="KW-0175">Coiled coil</keyword>
<comment type="similarity">
    <text evidence="2">Belongs to the MTUS1 family.</text>
</comment>
<feature type="region of interest" description="Disordered" evidence="6">
    <location>
        <begin position="167"/>
        <end position="666"/>
    </location>
</feature>
<feature type="compositionally biased region" description="Low complexity" evidence="6">
    <location>
        <begin position="440"/>
        <end position="457"/>
    </location>
</feature>
<feature type="compositionally biased region" description="Polar residues" evidence="6">
    <location>
        <begin position="410"/>
        <end position="419"/>
    </location>
</feature>
<feature type="compositionally biased region" description="Low complexity" evidence="6">
    <location>
        <begin position="472"/>
        <end position="489"/>
    </location>
</feature>
<evidence type="ECO:0000256" key="4">
    <source>
        <dbReference type="ARBA" id="ARBA00023242"/>
    </source>
</evidence>
<dbReference type="Ensembl" id="ENSPLAT00000017440.1">
    <property type="protein sequence ID" value="ENSPLAP00000010306.1"/>
    <property type="gene ID" value="ENSPLAG00000000313.1"/>
</dbReference>
<feature type="compositionally biased region" description="Polar residues" evidence="6">
    <location>
        <begin position="238"/>
        <end position="250"/>
    </location>
</feature>
<dbReference type="RefSeq" id="XP_014871637.1">
    <property type="nucleotide sequence ID" value="XM_015016151.1"/>
</dbReference>
<feature type="compositionally biased region" description="Polar residues" evidence="6">
    <location>
        <begin position="546"/>
        <end position="559"/>
    </location>
</feature>
<dbReference type="OrthoDB" id="10038993at2759"/>
<evidence type="ECO:0000256" key="3">
    <source>
        <dbReference type="ARBA" id="ARBA00023054"/>
    </source>
</evidence>